<dbReference type="InterPro" id="IPR042099">
    <property type="entry name" value="ANL_N_sf"/>
</dbReference>
<feature type="domain" description="AMP-dependent synthetase/ligase" evidence="3">
    <location>
        <begin position="36"/>
        <end position="126"/>
    </location>
</feature>
<keyword evidence="1" id="KW-0596">Phosphopantetheine</keyword>
<evidence type="ECO:0000313" key="4">
    <source>
        <dbReference type="EMBL" id="CAF3753774.1"/>
    </source>
</evidence>
<name>A0A818YFQ1_9BILA</name>
<evidence type="ECO:0000256" key="2">
    <source>
        <dbReference type="ARBA" id="ARBA00022553"/>
    </source>
</evidence>
<evidence type="ECO:0000256" key="1">
    <source>
        <dbReference type="ARBA" id="ARBA00022450"/>
    </source>
</evidence>
<protein>
    <recommendedName>
        <fullName evidence="3">AMP-dependent synthetase/ligase domain-containing protein</fullName>
    </recommendedName>
</protein>
<dbReference type="PANTHER" id="PTHR44845:SF6">
    <property type="entry name" value="BETA-ALANINE-ACTIVATING ENZYME"/>
    <property type="match status" value="1"/>
</dbReference>
<feature type="domain" description="AMP-dependent synthetase/ligase" evidence="3">
    <location>
        <begin position="158"/>
        <end position="365"/>
    </location>
</feature>
<dbReference type="PANTHER" id="PTHR44845">
    <property type="entry name" value="CARRIER DOMAIN-CONTAINING PROTEIN"/>
    <property type="match status" value="1"/>
</dbReference>
<feature type="non-terminal residue" evidence="4">
    <location>
        <position position="1"/>
    </location>
</feature>
<dbReference type="SUPFAM" id="SSF56801">
    <property type="entry name" value="Acetyl-CoA synthetase-like"/>
    <property type="match status" value="1"/>
</dbReference>
<keyword evidence="2" id="KW-0597">Phosphoprotein</keyword>
<dbReference type="InterPro" id="IPR000873">
    <property type="entry name" value="AMP-dep_synth/lig_dom"/>
</dbReference>
<dbReference type="AlphaFoldDB" id="A0A818YFQ1"/>
<dbReference type="Gene3D" id="3.40.50.12780">
    <property type="entry name" value="N-terminal domain of ligase-like"/>
    <property type="match status" value="1"/>
</dbReference>
<dbReference type="Gene3D" id="3.40.630.30">
    <property type="match status" value="1"/>
</dbReference>
<evidence type="ECO:0000259" key="3">
    <source>
        <dbReference type="Pfam" id="PF00501"/>
    </source>
</evidence>
<dbReference type="Proteomes" id="UP000663865">
    <property type="component" value="Unassembled WGS sequence"/>
</dbReference>
<comment type="caution">
    <text evidence="4">The sequence shown here is derived from an EMBL/GenBank/DDBJ whole genome shotgun (WGS) entry which is preliminary data.</text>
</comment>
<sequence length="753" mass="84554">NTNSFLEGAQTSLIHEHKTLRELLISILDNDEEGPRVCATFGPHTLSVEQLLQRARRVTTALTSYDRVAICMPPSLEFIVTLCVIILRGIPYVPLEPTLPYERIESVVNDSQVPLIITDNTLQIDRHSSFIATKTLTYSQLCDVVTNMDNNTMGEINGQLKGVQLPHRALINRLYWQWSKFSFENRKVCCLKTSNSFGDYIVEIFAPLLHRIPIVILPKSLLLNIDQLISFLASEHVTRIVLIPSLLSVLLNHLQKRKMNLLDLNFVICSDETLSLNLIESFFARKHQFSPTCCLFNLYGSTEVMADVSCQIFNSTNHLYDLLSVEGHVSIGSSIDNIRIEIIEPDERGVDELVVTGDGVANGYHNKNTINDTTLAKQLFVVIMVDLVSTQVKIAGNRVDLTKIEFTLKQHYRVSLAKYLPFYAVPTRCITVAKFPLIISVKIDRQKLSSSLDVIGETQVEQEEAGKDRGFFRVLNEIGIPRAHIDRSFFAAGGSSLNALLFVAKLHQIGFNDLTVEQNGQSCDLFSEHNSELQIIPLEQVDADEARGIVIESFANLGEIDVLAHRNCPELKVEYKHQTSAVFDSFWQDFVKGGLSFGVVMNDRRLVGISLSSDLMNEPSMEVATLPPLVAPLFVMTVAGENKLLEQVRSSNVLPQSIMHNYLSAVKPDVPSEWRVSIMYFIERHVLETASAKQFQAVLAANASSVTRQICEYVLKYDFNLVIHANQQYDLADTLLFPHALDQIMTISMKLLT</sequence>
<evidence type="ECO:0000313" key="5">
    <source>
        <dbReference type="Proteomes" id="UP000663865"/>
    </source>
</evidence>
<organism evidence="4 5">
    <name type="scientific">Rotaria socialis</name>
    <dbReference type="NCBI Taxonomy" id="392032"/>
    <lineage>
        <taxon>Eukaryota</taxon>
        <taxon>Metazoa</taxon>
        <taxon>Spiralia</taxon>
        <taxon>Gnathifera</taxon>
        <taxon>Rotifera</taxon>
        <taxon>Eurotatoria</taxon>
        <taxon>Bdelloidea</taxon>
        <taxon>Philodinida</taxon>
        <taxon>Philodinidae</taxon>
        <taxon>Rotaria</taxon>
    </lineage>
</organism>
<dbReference type="EMBL" id="CAJNYV010005575">
    <property type="protein sequence ID" value="CAF3753774.1"/>
    <property type="molecule type" value="Genomic_DNA"/>
</dbReference>
<reference evidence="4" key="1">
    <citation type="submission" date="2021-02" db="EMBL/GenBank/DDBJ databases">
        <authorList>
            <person name="Nowell W R."/>
        </authorList>
    </citation>
    <scope>NUCLEOTIDE SEQUENCE</scope>
</reference>
<dbReference type="Pfam" id="PF00501">
    <property type="entry name" value="AMP-binding"/>
    <property type="match status" value="2"/>
</dbReference>
<gene>
    <name evidence="4" type="ORF">KIK155_LOCUS29859</name>
</gene>
<proteinExistence type="predicted"/>
<accession>A0A818YFQ1</accession>